<evidence type="ECO:0000313" key="3">
    <source>
        <dbReference type="Proteomes" id="UP000324222"/>
    </source>
</evidence>
<dbReference type="Proteomes" id="UP000324222">
    <property type="component" value="Unassembled WGS sequence"/>
</dbReference>
<protein>
    <submittedName>
        <fullName evidence="2">Uncharacterized protein</fullName>
    </submittedName>
</protein>
<accession>A0A5B7KJ74</accession>
<keyword evidence="3" id="KW-1185">Reference proteome</keyword>
<organism evidence="2 3">
    <name type="scientific">Portunus trituberculatus</name>
    <name type="common">Swimming crab</name>
    <name type="synonym">Neptunus trituberculatus</name>
    <dbReference type="NCBI Taxonomy" id="210409"/>
    <lineage>
        <taxon>Eukaryota</taxon>
        <taxon>Metazoa</taxon>
        <taxon>Ecdysozoa</taxon>
        <taxon>Arthropoda</taxon>
        <taxon>Crustacea</taxon>
        <taxon>Multicrustacea</taxon>
        <taxon>Malacostraca</taxon>
        <taxon>Eumalacostraca</taxon>
        <taxon>Eucarida</taxon>
        <taxon>Decapoda</taxon>
        <taxon>Pleocyemata</taxon>
        <taxon>Brachyura</taxon>
        <taxon>Eubrachyura</taxon>
        <taxon>Portunoidea</taxon>
        <taxon>Portunidae</taxon>
        <taxon>Portuninae</taxon>
        <taxon>Portunus</taxon>
    </lineage>
</organism>
<comment type="caution">
    <text evidence="2">The sequence shown here is derived from an EMBL/GenBank/DDBJ whole genome shotgun (WGS) entry which is preliminary data.</text>
</comment>
<evidence type="ECO:0000313" key="2">
    <source>
        <dbReference type="EMBL" id="MPD05209.1"/>
    </source>
</evidence>
<sequence>MTPFKEATRTRRFTSHHRSARALLKASRTPEFWRLLLLFAPPRENHSSPCINNKPLNNSYFSVTTRLILTFDVGESPKEELITSSLAQRGRWNEPGEVREREVQVTGYR</sequence>
<reference evidence="2 3" key="1">
    <citation type="submission" date="2019-05" db="EMBL/GenBank/DDBJ databases">
        <title>Another draft genome of Portunus trituberculatus and its Hox gene families provides insights of decapod evolution.</title>
        <authorList>
            <person name="Jeong J.-H."/>
            <person name="Song I."/>
            <person name="Kim S."/>
            <person name="Choi T."/>
            <person name="Kim D."/>
            <person name="Ryu S."/>
            <person name="Kim W."/>
        </authorList>
    </citation>
    <scope>NUCLEOTIDE SEQUENCE [LARGE SCALE GENOMIC DNA]</scope>
    <source>
        <tissue evidence="2">Muscle</tissue>
    </source>
</reference>
<dbReference type="AlphaFoldDB" id="A0A5B7KJ74"/>
<proteinExistence type="predicted"/>
<feature type="region of interest" description="Disordered" evidence="1">
    <location>
        <begin position="1"/>
        <end position="20"/>
    </location>
</feature>
<dbReference type="EMBL" id="VSRR010144950">
    <property type="protein sequence ID" value="MPD05209.1"/>
    <property type="molecule type" value="Genomic_DNA"/>
</dbReference>
<feature type="compositionally biased region" description="Basic residues" evidence="1">
    <location>
        <begin position="10"/>
        <end position="20"/>
    </location>
</feature>
<evidence type="ECO:0000256" key="1">
    <source>
        <dbReference type="SAM" id="MobiDB-lite"/>
    </source>
</evidence>
<gene>
    <name evidence="2" type="ORF">E2C01_100940</name>
</gene>
<name>A0A5B7KJ74_PORTR</name>